<protein>
    <submittedName>
        <fullName evidence="2">Uncharacterized protein</fullName>
    </submittedName>
</protein>
<reference evidence="2 3" key="2">
    <citation type="journal article" date="2005" name="Science">
        <title>The genome of the African trypanosome Trypanosoma brucei.</title>
        <authorList>
            <person name="Berriman M."/>
            <person name="Ghedin E."/>
            <person name="Hertz-Fowler C."/>
            <person name="Blandin G."/>
            <person name="Renauld H."/>
            <person name="Bartholomeu D.C."/>
            <person name="Lennard N.J."/>
            <person name="Caler E."/>
            <person name="Hamlin N.E."/>
            <person name="Haas B."/>
            <person name="Bohme U."/>
            <person name="Hannick L."/>
            <person name="Aslett M.A."/>
            <person name="Shallom J."/>
            <person name="Marcello L."/>
            <person name="Hou L."/>
            <person name="Wickstead B."/>
            <person name="Alsmark U.C."/>
            <person name="Arrowsmith C."/>
            <person name="Atkin R.J."/>
            <person name="Barron A.J."/>
            <person name="Bringaud F."/>
            <person name="Brooks K."/>
            <person name="Carrington M."/>
            <person name="Cherevach I."/>
            <person name="Chillingworth T.J."/>
            <person name="Churcher C."/>
            <person name="Clark L.N."/>
            <person name="Corton C.H."/>
            <person name="Cronin A."/>
            <person name="Davies R.M."/>
            <person name="Doggett J."/>
            <person name="Djikeng A."/>
            <person name="Feldblyum T."/>
            <person name="Field M.C."/>
            <person name="Fraser A."/>
            <person name="Goodhead I."/>
            <person name="Hance Z."/>
            <person name="Harper D."/>
            <person name="Harris B.R."/>
            <person name="Hauser H."/>
            <person name="Hostetler J."/>
            <person name="Ivens A."/>
            <person name="Jagels K."/>
            <person name="Johnson D."/>
            <person name="Johnson J."/>
            <person name="Jones K."/>
            <person name="Kerhornou A.X."/>
            <person name="Koo H."/>
            <person name="Larke N."/>
            <person name="Landfear S."/>
            <person name="Larkin C."/>
            <person name="Leech V."/>
            <person name="Line A."/>
            <person name="Lord A."/>
            <person name="Macleod A."/>
            <person name="Mooney P.J."/>
            <person name="Moule S."/>
            <person name="Martin D.M."/>
            <person name="Morgan G.W."/>
            <person name="Mungall K."/>
            <person name="Norbertczak H."/>
            <person name="Ormond D."/>
            <person name="Pai G."/>
            <person name="Peacock C.S."/>
            <person name="Peterson J."/>
            <person name="Quail M.A."/>
            <person name="Rabbinowitsch E."/>
            <person name="Rajandream M.A."/>
            <person name="Reitter C."/>
            <person name="Salzberg S.L."/>
            <person name="Sanders M."/>
            <person name="Schobel S."/>
            <person name="Sharp S."/>
            <person name="Simmonds M."/>
            <person name="Simpson A.J."/>
            <person name="Tallon L."/>
            <person name="Turner C.M."/>
            <person name="Tait A."/>
            <person name="Tivey A.R."/>
            <person name="Van Aken S."/>
            <person name="Walker D."/>
            <person name="Wanless D."/>
            <person name="Wang S."/>
            <person name="White B."/>
            <person name="White O."/>
            <person name="Whitehead S."/>
            <person name="Woodward J."/>
            <person name="Wortman J."/>
            <person name="Adams M.D."/>
            <person name="Embley T.M."/>
            <person name="Gull K."/>
            <person name="Ullu E."/>
            <person name="Barry J.D."/>
            <person name="Fairlamb A.H."/>
            <person name="Opperdoes F."/>
            <person name="Barrell B.G."/>
            <person name="Donelson J.E."/>
            <person name="Hall N."/>
            <person name="Fraser C.M."/>
            <person name="Melville S.E."/>
            <person name="El-Sayed N.M."/>
        </authorList>
    </citation>
    <scope>NUCLEOTIDE SEQUENCE [LARGE SCALE GENOMIC DNA]</scope>
    <source>
        <strain evidence="2 3">927/4 GUTat10.1</strain>
    </source>
</reference>
<dbReference type="KEGG" id="tbr:Tb11.02.0050"/>
<feature type="transmembrane region" description="Helical" evidence="1">
    <location>
        <begin position="84"/>
        <end position="101"/>
    </location>
</feature>
<dbReference type="Proteomes" id="UP000008524">
    <property type="component" value="Chromosome 11"/>
</dbReference>
<gene>
    <name evidence="2" type="ORF">Tb11.02.0050</name>
</gene>
<keyword evidence="1" id="KW-1133">Transmembrane helix</keyword>
<keyword evidence="3" id="KW-1185">Reference proteome</keyword>
<feature type="transmembrane region" description="Helical" evidence="1">
    <location>
        <begin position="38"/>
        <end position="58"/>
    </location>
</feature>
<sequence length="169" mass="20118">MRVADRMNGYTKHCFYFYFFPLFILSSSQFLSSVSLTLLMVFLLFPFLHFISLSHKLVHTLKKKREETVPQQVSLCCSTYRRKLFFLFFFFLFLLKSRHLYRGRGAAYLHCLHHQKGKGCKKIIYHLTYTKAAIVVFEKLFFQKKKSKKGNRLSGKHVEEQETKRRALG</sequence>
<dbReference type="EMBL" id="CH464491">
    <property type="protein sequence ID" value="EAN79216.1"/>
    <property type="molecule type" value="Genomic_DNA"/>
</dbReference>
<accession>Q386R5</accession>
<dbReference type="PaxDb" id="5691-EAN79216"/>
<keyword evidence="1" id="KW-0812">Transmembrane</keyword>
<dbReference type="AlphaFoldDB" id="Q386R5"/>
<reference evidence="2 3" key="1">
    <citation type="journal article" date="2005" name="Science">
        <title>Comparative genomics of trypanosomatid parasitic protozoa.</title>
        <authorList>
            <person name="El-Sayed N.M."/>
            <person name="Myler P.J."/>
            <person name="Blandin G."/>
            <person name="Berriman M."/>
            <person name="Crabtree J."/>
            <person name="Aggarwal G."/>
            <person name="Caler E."/>
            <person name="Renauld H."/>
            <person name="Worthey E.A."/>
            <person name="Hertz-Fowler C."/>
            <person name="Ghedin E."/>
            <person name="Peacock C."/>
            <person name="Bartholomeu D.C."/>
            <person name="Haas B.J."/>
            <person name="Tran A.N."/>
            <person name="Wortman J.R."/>
            <person name="Alsmark U.C."/>
            <person name="Angiuoli S."/>
            <person name="Anupama A."/>
            <person name="Badger J."/>
            <person name="Bringaud F."/>
            <person name="Cadag E."/>
            <person name="Carlton J.M."/>
            <person name="Cerqueira G.C."/>
            <person name="Creasy T."/>
            <person name="Delcher A.L."/>
            <person name="Djikeng A."/>
            <person name="Embley T.M."/>
            <person name="Hauser C."/>
            <person name="Ivens A.C."/>
            <person name="Kummerfeld S.K."/>
            <person name="Pereira-Leal J.B."/>
            <person name="Nilsson D."/>
            <person name="Peterson J."/>
            <person name="Salzberg S.L."/>
            <person name="Shallom J."/>
            <person name="Silva J.C."/>
            <person name="Sundaram J."/>
            <person name="Westenberger S."/>
            <person name="White O."/>
            <person name="Melville S.E."/>
            <person name="Donelson J.E."/>
            <person name="Andersson B."/>
            <person name="Stuart K.D."/>
            <person name="Hall N."/>
        </authorList>
    </citation>
    <scope>NUCLEOTIDE SEQUENCE [LARGE SCALE GENOMIC DNA]</scope>
    <source>
        <strain evidence="2 3">927/4 GUTat10.1</strain>
    </source>
</reference>
<evidence type="ECO:0000256" key="1">
    <source>
        <dbReference type="SAM" id="Phobius"/>
    </source>
</evidence>
<evidence type="ECO:0000313" key="2">
    <source>
        <dbReference type="EMBL" id="EAN79216.1"/>
    </source>
</evidence>
<name>Q386R5_TRYB2</name>
<evidence type="ECO:0000313" key="3">
    <source>
        <dbReference type="Proteomes" id="UP000008524"/>
    </source>
</evidence>
<organism evidence="2 3">
    <name type="scientific">Trypanosoma brucei brucei (strain 927/4 GUTat10.1)</name>
    <dbReference type="NCBI Taxonomy" id="185431"/>
    <lineage>
        <taxon>Eukaryota</taxon>
        <taxon>Discoba</taxon>
        <taxon>Euglenozoa</taxon>
        <taxon>Kinetoplastea</taxon>
        <taxon>Metakinetoplastina</taxon>
        <taxon>Trypanosomatida</taxon>
        <taxon>Trypanosomatidae</taxon>
        <taxon>Trypanosoma</taxon>
    </lineage>
</organism>
<dbReference type="GeneID" id="3664103"/>
<keyword evidence="1" id="KW-0472">Membrane</keyword>
<dbReference type="RefSeq" id="XP_828328.1">
    <property type="nucleotide sequence ID" value="XM_823235.1"/>
</dbReference>
<feature type="transmembrane region" description="Helical" evidence="1">
    <location>
        <begin position="15"/>
        <end position="32"/>
    </location>
</feature>
<feature type="transmembrane region" description="Helical" evidence="1">
    <location>
        <begin position="123"/>
        <end position="142"/>
    </location>
</feature>
<proteinExistence type="predicted"/>
<dbReference type="InParanoid" id="Q386R5"/>